<comment type="caution">
    <text evidence="8">The sequence shown here is derived from an EMBL/GenBank/DDBJ whole genome shotgun (WGS) entry which is preliminary data.</text>
</comment>
<comment type="subcellular location">
    <subcellularLocation>
        <location evidence="1">Membrane</location>
    </subcellularLocation>
</comment>
<dbReference type="Gene3D" id="3.40.50.2300">
    <property type="match status" value="1"/>
</dbReference>
<evidence type="ECO:0000313" key="8">
    <source>
        <dbReference type="EMBL" id="KAK3768655.1"/>
    </source>
</evidence>
<dbReference type="GO" id="GO:0016020">
    <property type="term" value="C:membrane"/>
    <property type="evidence" value="ECO:0007669"/>
    <property type="project" value="UniProtKB-SubCell"/>
</dbReference>
<evidence type="ECO:0000256" key="6">
    <source>
        <dbReference type="SAM" id="MobiDB-lite"/>
    </source>
</evidence>
<evidence type="ECO:0000313" key="9">
    <source>
        <dbReference type="Proteomes" id="UP001283361"/>
    </source>
</evidence>
<accession>A0AAE0ZGB2</accession>
<keyword evidence="2" id="KW-0812">Transmembrane</keyword>
<dbReference type="PRINTS" id="PR00248">
    <property type="entry name" value="GPCRMGR"/>
</dbReference>
<feature type="region of interest" description="Disordered" evidence="6">
    <location>
        <begin position="272"/>
        <end position="379"/>
    </location>
</feature>
<feature type="signal peptide" evidence="7">
    <location>
        <begin position="1"/>
        <end position="28"/>
    </location>
</feature>
<keyword evidence="4" id="KW-0472">Membrane</keyword>
<evidence type="ECO:0000256" key="7">
    <source>
        <dbReference type="SAM" id="SignalP"/>
    </source>
</evidence>
<feature type="compositionally biased region" description="Basic and acidic residues" evidence="6">
    <location>
        <begin position="336"/>
        <end position="353"/>
    </location>
</feature>
<keyword evidence="3" id="KW-1133">Transmembrane helix</keyword>
<evidence type="ECO:0000256" key="3">
    <source>
        <dbReference type="ARBA" id="ARBA00022989"/>
    </source>
</evidence>
<dbReference type="EMBL" id="JAWDGP010004033">
    <property type="protein sequence ID" value="KAK3768655.1"/>
    <property type="molecule type" value="Genomic_DNA"/>
</dbReference>
<dbReference type="AlphaFoldDB" id="A0AAE0ZGB2"/>
<keyword evidence="9" id="KW-1185">Reference proteome</keyword>
<reference evidence="8" key="1">
    <citation type="journal article" date="2023" name="G3 (Bethesda)">
        <title>A reference genome for the long-term kleptoplast-retaining sea slug Elysia crispata morphotype clarki.</title>
        <authorList>
            <person name="Eastman K.E."/>
            <person name="Pendleton A.L."/>
            <person name="Shaikh M.A."/>
            <person name="Suttiyut T."/>
            <person name="Ogas R."/>
            <person name="Tomko P."/>
            <person name="Gavelis G."/>
            <person name="Widhalm J.R."/>
            <person name="Wisecaver J.H."/>
        </authorList>
    </citation>
    <scope>NUCLEOTIDE SEQUENCE</scope>
    <source>
        <strain evidence="8">ECLA1</strain>
    </source>
</reference>
<gene>
    <name evidence="8" type="ORF">RRG08_065949</name>
</gene>
<sequence>MEHSFQHFLGHLYLYCLFFNIGFCGCNSLQRTHPKISPSALLGDIDGSLTQDGAHLGKSVYAGARQEIDTAHSPITPSDIKGARDGQHRTHRQAHSENQVSPPLVMARLDTRSLLIGGERTKIASVNRQWHPWDWVRLRSRDRNFEGKDASLTRKSSLNLFTSAQTEKSGKIAGSNGFMMEGVSSPPHPITSKSKISEINQYRRSKSRSRWNHSTKSVIFNLSGLRNKYSSEGKNYIADGTNISTKRDSPFTISSETMIPSKSHSLHFTKLSVSSGKNSEPLVDSPNTRRYESEHRKEEEETLTLSLVSDQGHSHLDSPQDYDKNNRSHTIHNSSPRRDVDNTNSKGNDDLPRSKSPKQQDGTDDLTGPNPGPSLDAEDNKLTSRARRATTLHVDPRVSQSSRARKEGDAIIGALFPLHYPPTLKTAYSRQCSTIREYYGIQRVEVFLMTIERINR</sequence>
<evidence type="ECO:0000256" key="2">
    <source>
        <dbReference type="ARBA" id="ARBA00022692"/>
    </source>
</evidence>
<name>A0AAE0ZGB2_9GAST</name>
<dbReference type="Proteomes" id="UP001283361">
    <property type="component" value="Unassembled WGS sequence"/>
</dbReference>
<evidence type="ECO:0000256" key="1">
    <source>
        <dbReference type="ARBA" id="ARBA00004370"/>
    </source>
</evidence>
<dbReference type="GO" id="GO:0004930">
    <property type="term" value="F:G protein-coupled receptor activity"/>
    <property type="evidence" value="ECO:0007669"/>
    <property type="project" value="InterPro"/>
</dbReference>
<feature type="chain" id="PRO_5042254154" evidence="7">
    <location>
        <begin position="29"/>
        <end position="456"/>
    </location>
</feature>
<proteinExistence type="predicted"/>
<protein>
    <submittedName>
        <fullName evidence="8">Uncharacterized protein</fullName>
    </submittedName>
</protein>
<keyword evidence="5" id="KW-0325">Glycoprotein</keyword>
<organism evidence="8 9">
    <name type="scientific">Elysia crispata</name>
    <name type="common">lettuce slug</name>
    <dbReference type="NCBI Taxonomy" id="231223"/>
    <lineage>
        <taxon>Eukaryota</taxon>
        <taxon>Metazoa</taxon>
        <taxon>Spiralia</taxon>
        <taxon>Lophotrochozoa</taxon>
        <taxon>Mollusca</taxon>
        <taxon>Gastropoda</taxon>
        <taxon>Heterobranchia</taxon>
        <taxon>Euthyneura</taxon>
        <taxon>Panpulmonata</taxon>
        <taxon>Sacoglossa</taxon>
        <taxon>Placobranchoidea</taxon>
        <taxon>Plakobranchidae</taxon>
        <taxon>Elysia</taxon>
    </lineage>
</organism>
<feature type="compositionally biased region" description="Basic and acidic residues" evidence="6">
    <location>
        <begin position="312"/>
        <end position="326"/>
    </location>
</feature>
<feature type="compositionally biased region" description="Basic and acidic residues" evidence="6">
    <location>
        <begin position="287"/>
        <end position="299"/>
    </location>
</feature>
<evidence type="ECO:0000256" key="5">
    <source>
        <dbReference type="ARBA" id="ARBA00023180"/>
    </source>
</evidence>
<dbReference type="InterPro" id="IPR000337">
    <property type="entry name" value="GPCR_3"/>
</dbReference>
<evidence type="ECO:0000256" key="4">
    <source>
        <dbReference type="ARBA" id="ARBA00023136"/>
    </source>
</evidence>
<keyword evidence="7" id="KW-0732">Signal</keyword>